<dbReference type="GO" id="GO:0007165">
    <property type="term" value="P:signal transduction"/>
    <property type="evidence" value="ECO:0007669"/>
    <property type="project" value="UniProtKB-KW"/>
</dbReference>
<dbReference type="GO" id="GO:0004984">
    <property type="term" value="F:olfactory receptor activity"/>
    <property type="evidence" value="ECO:0007669"/>
    <property type="project" value="InterPro"/>
</dbReference>
<organism evidence="11 12">
    <name type="scientific">Frieseomelitta varia</name>
    <dbReference type="NCBI Taxonomy" id="561572"/>
    <lineage>
        <taxon>Eukaryota</taxon>
        <taxon>Metazoa</taxon>
        <taxon>Ecdysozoa</taxon>
        <taxon>Arthropoda</taxon>
        <taxon>Hexapoda</taxon>
        <taxon>Insecta</taxon>
        <taxon>Pterygota</taxon>
        <taxon>Neoptera</taxon>
        <taxon>Endopterygota</taxon>
        <taxon>Hymenoptera</taxon>
        <taxon>Apocrita</taxon>
        <taxon>Aculeata</taxon>
        <taxon>Apoidea</taxon>
        <taxon>Anthophila</taxon>
        <taxon>Apidae</taxon>
        <taxon>Frieseomelitta</taxon>
    </lineage>
</organism>
<keyword evidence="6 10" id="KW-1133">Transmembrane helix</keyword>
<comment type="caution">
    <text evidence="11">The sequence shown here is derived from an EMBL/GenBank/DDBJ whole genome shotgun (WGS) entry which is preliminary data.</text>
</comment>
<evidence type="ECO:0000256" key="10">
    <source>
        <dbReference type="SAM" id="Phobius"/>
    </source>
</evidence>
<evidence type="ECO:0000256" key="3">
    <source>
        <dbReference type="ARBA" id="ARBA00022606"/>
    </source>
</evidence>
<evidence type="ECO:0000313" key="12">
    <source>
        <dbReference type="Proteomes" id="UP000655588"/>
    </source>
</evidence>
<keyword evidence="12" id="KW-1185">Reference proteome</keyword>
<keyword evidence="9" id="KW-0807">Transducer</keyword>
<evidence type="ECO:0000256" key="2">
    <source>
        <dbReference type="ARBA" id="ARBA00022475"/>
    </source>
</evidence>
<name>A0A833VTY2_9HYME</name>
<evidence type="ECO:0000256" key="8">
    <source>
        <dbReference type="ARBA" id="ARBA00023170"/>
    </source>
</evidence>
<keyword evidence="4 10" id="KW-0812">Transmembrane</keyword>
<evidence type="ECO:0000256" key="1">
    <source>
        <dbReference type="ARBA" id="ARBA00004651"/>
    </source>
</evidence>
<keyword evidence="3" id="KW-0716">Sensory transduction</keyword>
<reference evidence="11" key="1">
    <citation type="submission" date="2019-11" db="EMBL/GenBank/DDBJ databases">
        <title>The nuclear and mitochondrial genomes of Frieseomelitta varia - a highly eusocial stingless bee (Meliponini) with a permanently sterile worker caste.</title>
        <authorList>
            <person name="Freitas F.C.P."/>
            <person name="Lourenco A.P."/>
            <person name="Nunes F.M.F."/>
            <person name="Paschoal A.R."/>
            <person name="Abreu F.C.P."/>
            <person name="Barbin F.O."/>
            <person name="Bataglia L."/>
            <person name="Cardoso-Junior C.A.M."/>
            <person name="Cervoni M.S."/>
            <person name="Silva S.R."/>
            <person name="Dalarmi F."/>
            <person name="Del Lama M.A."/>
            <person name="Depintor T.S."/>
            <person name="Ferreira K.M."/>
            <person name="Goria P.S."/>
            <person name="Jaskot M.C."/>
            <person name="Lago D.C."/>
            <person name="Luna-Lucena D."/>
            <person name="Moda L.M."/>
            <person name="Nascimento L."/>
            <person name="Pedrino M."/>
            <person name="Rabico F.O."/>
            <person name="Sanches F.C."/>
            <person name="Santos D.E."/>
            <person name="Santos C.G."/>
            <person name="Vieira J."/>
            <person name="Lopes T.F."/>
            <person name="Barchuk A.R."/>
            <person name="Hartfelder K."/>
            <person name="Simoes Z.L.P."/>
            <person name="Bitondi M.M.G."/>
            <person name="Pinheiro D.G."/>
        </authorList>
    </citation>
    <scope>NUCLEOTIDE SEQUENCE</scope>
    <source>
        <strain evidence="11">USP_RPSP 00005682</strain>
        <tissue evidence="11">Whole individual</tissue>
    </source>
</reference>
<evidence type="ECO:0000256" key="7">
    <source>
        <dbReference type="ARBA" id="ARBA00023136"/>
    </source>
</evidence>
<proteinExistence type="predicted"/>
<accession>A0A833VTY2</accession>
<sequence length="267" mass="31126">MYTCVKEMQQHERQIFNTYLARCNVIYASYIIGAYVAASIYLMGPKMFPMVNIIHAEYPFDTNRTSISVIIHAHQMVACYQCSSHVCLCVFGGLLIWFTTARFECLAVELQNNTNIRTLKACVQKQLRLKRYAEDVITCFRFTVLFVVAVCSFLMTLCAVTMVMNTPVIVKMMFVLLNVCFLMYLYMYTWPADNMKDMVEHSLSLSRSAYDLKWYEQTLGMKKNLLYVMMYQKPVTLSIKCIISELSLHYYCTVRLPVRLRSKDLLQ</sequence>
<feature type="transmembrane region" description="Helical" evidence="10">
    <location>
        <begin position="25"/>
        <end position="44"/>
    </location>
</feature>
<evidence type="ECO:0000313" key="11">
    <source>
        <dbReference type="EMBL" id="KAF3419834.1"/>
    </source>
</evidence>
<dbReference type="PANTHER" id="PTHR21137:SF35">
    <property type="entry name" value="ODORANT RECEPTOR 19A-RELATED"/>
    <property type="match status" value="1"/>
</dbReference>
<dbReference type="GO" id="GO:0005549">
    <property type="term" value="F:odorant binding"/>
    <property type="evidence" value="ECO:0007669"/>
    <property type="project" value="InterPro"/>
</dbReference>
<dbReference type="AlphaFoldDB" id="A0A833VTY2"/>
<keyword evidence="8" id="KW-0675">Receptor</keyword>
<evidence type="ECO:0000256" key="5">
    <source>
        <dbReference type="ARBA" id="ARBA00022725"/>
    </source>
</evidence>
<dbReference type="InterPro" id="IPR004117">
    <property type="entry name" value="7tm6_olfct_rcpt"/>
</dbReference>
<dbReference type="Pfam" id="PF02949">
    <property type="entry name" value="7tm_6"/>
    <property type="match status" value="1"/>
</dbReference>
<keyword evidence="5" id="KW-0552">Olfaction</keyword>
<evidence type="ECO:0000256" key="4">
    <source>
        <dbReference type="ARBA" id="ARBA00022692"/>
    </source>
</evidence>
<keyword evidence="2" id="KW-1003">Cell membrane</keyword>
<dbReference type="EMBL" id="WNWW01001169">
    <property type="protein sequence ID" value="KAF3419834.1"/>
    <property type="molecule type" value="Genomic_DNA"/>
</dbReference>
<feature type="transmembrane region" description="Helical" evidence="10">
    <location>
        <begin position="138"/>
        <end position="162"/>
    </location>
</feature>
<dbReference type="GO" id="GO:0005886">
    <property type="term" value="C:plasma membrane"/>
    <property type="evidence" value="ECO:0007669"/>
    <property type="project" value="UniProtKB-SubCell"/>
</dbReference>
<keyword evidence="7 10" id="KW-0472">Membrane</keyword>
<evidence type="ECO:0000256" key="9">
    <source>
        <dbReference type="ARBA" id="ARBA00023224"/>
    </source>
</evidence>
<evidence type="ECO:0000256" key="6">
    <source>
        <dbReference type="ARBA" id="ARBA00022989"/>
    </source>
</evidence>
<protein>
    <submittedName>
        <fullName evidence="11">Uncharacterized protein</fullName>
    </submittedName>
</protein>
<gene>
    <name evidence="11" type="ORF">E2986_13404</name>
</gene>
<comment type="subcellular location">
    <subcellularLocation>
        <location evidence="1">Cell membrane</location>
        <topology evidence="1">Multi-pass membrane protein</topology>
    </subcellularLocation>
</comment>
<dbReference type="Proteomes" id="UP000655588">
    <property type="component" value="Unassembled WGS sequence"/>
</dbReference>
<feature type="transmembrane region" description="Helical" evidence="10">
    <location>
        <begin position="168"/>
        <end position="188"/>
    </location>
</feature>
<dbReference type="PANTHER" id="PTHR21137">
    <property type="entry name" value="ODORANT RECEPTOR"/>
    <property type="match status" value="1"/>
</dbReference>